<dbReference type="InterPro" id="IPR043502">
    <property type="entry name" value="DNA/RNA_pol_sf"/>
</dbReference>
<gene>
    <name evidence="3" type="ORF">Tco_0922198</name>
</gene>
<dbReference type="CDD" id="cd01650">
    <property type="entry name" value="RT_nLTR_like"/>
    <property type="match status" value="1"/>
</dbReference>
<name>A0ABQ5D4M1_9ASTR</name>
<dbReference type="PANTHER" id="PTHR33116:SF78">
    <property type="entry name" value="OS12G0587133 PROTEIN"/>
    <property type="match status" value="1"/>
</dbReference>
<dbReference type="EMBL" id="BQNB010014735">
    <property type="protein sequence ID" value="GJT31779.1"/>
    <property type="molecule type" value="Genomic_DNA"/>
</dbReference>
<dbReference type="SUPFAM" id="SSF56672">
    <property type="entry name" value="DNA/RNA polymerases"/>
    <property type="match status" value="1"/>
</dbReference>
<evidence type="ECO:0000313" key="3">
    <source>
        <dbReference type="EMBL" id="GJT31779.1"/>
    </source>
</evidence>
<keyword evidence="3" id="KW-0808">Transferase</keyword>
<reference evidence="3" key="2">
    <citation type="submission" date="2022-01" db="EMBL/GenBank/DDBJ databases">
        <authorList>
            <person name="Yamashiro T."/>
            <person name="Shiraishi A."/>
            <person name="Satake H."/>
            <person name="Nakayama K."/>
        </authorList>
    </citation>
    <scope>NUCLEOTIDE SEQUENCE</scope>
</reference>
<feature type="domain" description="Reverse transcriptase zinc-binding" evidence="2">
    <location>
        <begin position="712"/>
        <end position="793"/>
    </location>
</feature>
<proteinExistence type="predicted"/>
<protein>
    <submittedName>
        <fullName evidence="3">RNA-directed DNA polymerase, eukaryota, reverse transcriptase zinc-binding domain protein</fullName>
    </submittedName>
</protein>
<dbReference type="PANTHER" id="PTHR33116">
    <property type="entry name" value="REVERSE TRANSCRIPTASE ZINC-BINDING DOMAIN-CONTAINING PROTEIN-RELATED-RELATED"/>
    <property type="match status" value="1"/>
</dbReference>
<evidence type="ECO:0000313" key="4">
    <source>
        <dbReference type="Proteomes" id="UP001151760"/>
    </source>
</evidence>
<keyword evidence="3" id="KW-0695">RNA-directed DNA polymerase</keyword>
<dbReference type="InterPro" id="IPR000477">
    <property type="entry name" value="RT_dom"/>
</dbReference>
<organism evidence="3 4">
    <name type="scientific">Tanacetum coccineum</name>
    <dbReference type="NCBI Taxonomy" id="301880"/>
    <lineage>
        <taxon>Eukaryota</taxon>
        <taxon>Viridiplantae</taxon>
        <taxon>Streptophyta</taxon>
        <taxon>Embryophyta</taxon>
        <taxon>Tracheophyta</taxon>
        <taxon>Spermatophyta</taxon>
        <taxon>Magnoliopsida</taxon>
        <taxon>eudicotyledons</taxon>
        <taxon>Gunneridae</taxon>
        <taxon>Pentapetalae</taxon>
        <taxon>asterids</taxon>
        <taxon>campanulids</taxon>
        <taxon>Asterales</taxon>
        <taxon>Asteraceae</taxon>
        <taxon>Asteroideae</taxon>
        <taxon>Anthemideae</taxon>
        <taxon>Anthemidinae</taxon>
        <taxon>Tanacetum</taxon>
    </lineage>
</organism>
<dbReference type="InterPro" id="IPR026960">
    <property type="entry name" value="RVT-Znf"/>
</dbReference>
<sequence length="898" mass="102173">MLMTRKPMVPVSMSLSRHRLALSDGTWVSNQGCQGTNCGFIGCVDPSMWHKALDVTPGLLSARNELEEDLEEQYLLLRDKENLRQNLVLAWLLVFLMKKLRLLKDKIKIWISVHKDKSSGRLRHLKSDLHNIDSVIDNGGGSEAEALQRSKLIRDILESENIVALELAQKAKIKWALEGDENSKYYHGVVNKKRKNLAIRGVLLDDKAEIKKAVWDCGTDKSPGPDGYTFGFYRRYWYLIEEDVVNAVTWFFTYGSIPHGGNSSFITLIPKTPNANTMKEFRPISLIGSIYKIIAKILANRLVTVLDTLVSETQSAFVKDRQILDGPFILNELIQWCKKKKKKSMFFKVDFEKAFDSVRGSLLINGSPTNEFQFFKGLKQGDPISPFLFILVMESLHISFQRVVAAGKGIASSLANVELKKKNKAIAKIGCLSLKTPFNYLGSQVGGLMTRSIAWKDVLDFLEARLSRWKLNTLSIGGRLTLLKAVLGSIPTFYMSIFKVPKTVLHSMERIRARFFNGVDGISRKPSSVRWEKVMTAKDSGGLGIASFFALNRALLCKWIWKFITQKNSLWARVISAIHGKEVKSGNITNHSSIWYSIVKEIENLKLHGIDVLSLIKPICGDGTCTSFWHDVWRGDVAFKNLAPRIFMLENLKDITVASKMSQVDMACSFRRKPRSGLESHQMDLLLGSLEGVILSLSQDRWKWDLDGSGVFSVSSLRRVIDDAFLPKGNMKTRWVSAIPNKVNILAWKVINDYLPTRFNLSRRGMDVSSILCPLCNRSAETSSHLFFSCDLSVLIMNKIRRWWDLDYVVVDSYNSWNGWISSIRLPSKLKKVFEGICFIAWWSIWNWRNEVTFGHPSRSKSWIFDEIVSKSFVWVSSRCKSNMSWTDWVKNPNLISL</sequence>
<dbReference type="Pfam" id="PF00078">
    <property type="entry name" value="RVT_1"/>
    <property type="match status" value="1"/>
</dbReference>
<evidence type="ECO:0000259" key="1">
    <source>
        <dbReference type="Pfam" id="PF00078"/>
    </source>
</evidence>
<dbReference type="Pfam" id="PF13966">
    <property type="entry name" value="zf-RVT"/>
    <property type="match status" value="1"/>
</dbReference>
<feature type="domain" description="Reverse transcriptase" evidence="1">
    <location>
        <begin position="269"/>
        <end position="400"/>
    </location>
</feature>
<dbReference type="GO" id="GO:0003964">
    <property type="term" value="F:RNA-directed DNA polymerase activity"/>
    <property type="evidence" value="ECO:0007669"/>
    <property type="project" value="UniProtKB-KW"/>
</dbReference>
<comment type="caution">
    <text evidence="3">The sequence shown here is derived from an EMBL/GenBank/DDBJ whole genome shotgun (WGS) entry which is preliminary data.</text>
</comment>
<dbReference type="Proteomes" id="UP001151760">
    <property type="component" value="Unassembled WGS sequence"/>
</dbReference>
<keyword evidence="3" id="KW-0548">Nucleotidyltransferase</keyword>
<keyword evidence="4" id="KW-1185">Reference proteome</keyword>
<accession>A0ABQ5D4M1</accession>
<evidence type="ECO:0000259" key="2">
    <source>
        <dbReference type="Pfam" id="PF13966"/>
    </source>
</evidence>
<reference evidence="3" key="1">
    <citation type="journal article" date="2022" name="Int. J. Mol. Sci.">
        <title>Draft Genome of Tanacetum Coccineum: Genomic Comparison of Closely Related Tanacetum-Family Plants.</title>
        <authorList>
            <person name="Yamashiro T."/>
            <person name="Shiraishi A."/>
            <person name="Nakayama K."/>
            <person name="Satake H."/>
        </authorList>
    </citation>
    <scope>NUCLEOTIDE SEQUENCE</scope>
</reference>